<feature type="compositionally biased region" description="Basic and acidic residues" evidence="5">
    <location>
        <begin position="424"/>
        <end position="433"/>
    </location>
</feature>
<feature type="region of interest" description="Disordered" evidence="5">
    <location>
        <begin position="305"/>
        <end position="342"/>
    </location>
</feature>
<dbReference type="Pfam" id="PF01344">
    <property type="entry name" value="Kelch_1"/>
    <property type="match status" value="1"/>
</dbReference>
<dbReference type="SMART" id="SM00612">
    <property type="entry name" value="Kelch"/>
    <property type="match status" value="2"/>
</dbReference>
<evidence type="ECO:0000313" key="7">
    <source>
        <dbReference type="EMBL" id="CAI8006927.1"/>
    </source>
</evidence>
<feature type="region of interest" description="Disordered" evidence="5">
    <location>
        <begin position="353"/>
        <end position="372"/>
    </location>
</feature>
<comment type="caution">
    <text evidence="7">The sequence shown here is derived from an EMBL/GenBank/DDBJ whole genome shotgun (WGS) entry which is preliminary data.</text>
</comment>
<dbReference type="InterPro" id="IPR015915">
    <property type="entry name" value="Kelch-typ_b-propeller"/>
</dbReference>
<organism evidence="7 8">
    <name type="scientific">Geodia barretti</name>
    <name type="common">Barrett's horny sponge</name>
    <dbReference type="NCBI Taxonomy" id="519541"/>
    <lineage>
        <taxon>Eukaryota</taxon>
        <taxon>Metazoa</taxon>
        <taxon>Porifera</taxon>
        <taxon>Demospongiae</taxon>
        <taxon>Heteroscleromorpha</taxon>
        <taxon>Tetractinellida</taxon>
        <taxon>Astrophorina</taxon>
        <taxon>Geodiidae</taxon>
        <taxon>Geodia</taxon>
    </lineage>
</organism>
<dbReference type="GO" id="GO:0005524">
    <property type="term" value="F:ATP binding"/>
    <property type="evidence" value="ECO:0007669"/>
    <property type="project" value="UniProtKB-UniRule"/>
</dbReference>
<evidence type="ECO:0000256" key="4">
    <source>
        <dbReference type="PROSITE-ProRule" id="PRU10141"/>
    </source>
</evidence>
<dbReference type="Pfam" id="PF00069">
    <property type="entry name" value="Pkinase"/>
    <property type="match status" value="1"/>
</dbReference>
<feature type="domain" description="Protein kinase" evidence="6">
    <location>
        <begin position="19"/>
        <end position="297"/>
    </location>
</feature>
<dbReference type="Gene3D" id="1.10.510.10">
    <property type="entry name" value="Transferase(Phosphotransferase) domain 1"/>
    <property type="match status" value="1"/>
</dbReference>
<evidence type="ECO:0000256" key="2">
    <source>
        <dbReference type="ARBA" id="ARBA00022741"/>
    </source>
</evidence>
<dbReference type="PROSITE" id="PS00109">
    <property type="entry name" value="PROTEIN_KINASE_TYR"/>
    <property type="match status" value="1"/>
</dbReference>
<accession>A0AA35WBA9</accession>
<evidence type="ECO:0000256" key="3">
    <source>
        <dbReference type="ARBA" id="ARBA00022840"/>
    </source>
</evidence>
<dbReference type="InterPro" id="IPR000719">
    <property type="entry name" value="Prot_kinase_dom"/>
</dbReference>
<gene>
    <name evidence="7" type="ORF">GBAR_LOCUS4971</name>
</gene>
<evidence type="ECO:0000256" key="5">
    <source>
        <dbReference type="SAM" id="MobiDB-lite"/>
    </source>
</evidence>
<sequence>MAAQRLQGRFGFRNVRLVKSEENSLGNGSYGAVYRAKCDQLVCAAKVLHPILFQTRDPAAYRIVERFQREIDFLSGLRHPNVIQYLGSCADPGTRMPVLFMELMDESLTSFLERPADPPPLPLHVQVDIGHDVAQALSHLHRHEVLHRDLSSNNVLLIGSRRAKVTDFGMAKLLGSDPRLTPTYCPGTNTYMSPEALADPPTYSGKLDVFSCGVLFVQLITRKWPNPGPRMHIIQISDPRVPSGRVHVVTPELERRKDHLDLISPTHPLLEVALDCLKDEEGQRPTAEQLCSRLIALKESAAYRDSLQQTPEETTGQAPPARDQELEQQLRESESRVGDLTREVQQLTLRNEEQARSIQQKDEQVQQKDRQLQQQDRQLQTLQVSIRDNEQVVAALQQSVEQKDAALQAKDELLQEKEREIQERQQRVREREGSGVATGPLKLEWRDGPPAPFPIFGRSVAVSGEMVYCADDTEVLMFNSRTGQWTVLPECPKQYFSIAVVNGQLTAIGGDQSYEATNTLLSLPPQDRPGIFQQKWIEQFPPMTYCRSSSAVATTNTSLIVAGGAGPDEKKAPVELMDIQTLQWSTVASLPRPRWEATATICGDRLYIGGGYGTHGSTKSVVMCEVKDLLQSQPQSLATRPPGLLLRLFRSPPVWKEVAPLPVFQSSPVTFRGQLLAVGGRTTGRDADSTSDVMQYDATTNSWKVVSQMKVKRNYCFAAVLPNNTLMVCG</sequence>
<keyword evidence="7" id="KW-0808">Transferase</keyword>
<dbReference type="SUPFAM" id="SSF50965">
    <property type="entry name" value="Galactose oxidase, central domain"/>
    <property type="match status" value="1"/>
</dbReference>
<dbReference type="PANTHER" id="PTHR44329:SF298">
    <property type="entry name" value="MIXED LINEAGE KINASE DOMAIN-LIKE PROTEIN"/>
    <property type="match status" value="1"/>
</dbReference>
<feature type="compositionally biased region" description="Polar residues" evidence="5">
    <location>
        <begin position="306"/>
        <end position="317"/>
    </location>
</feature>
<reference evidence="7" key="1">
    <citation type="submission" date="2023-03" db="EMBL/GenBank/DDBJ databases">
        <authorList>
            <person name="Steffen K."/>
            <person name="Cardenas P."/>
        </authorList>
    </citation>
    <scope>NUCLEOTIDE SEQUENCE</scope>
</reference>
<dbReference type="InterPro" id="IPR017441">
    <property type="entry name" value="Protein_kinase_ATP_BS"/>
</dbReference>
<name>A0AA35WBA9_GEOBA</name>
<dbReference type="EMBL" id="CASHTH010000735">
    <property type="protein sequence ID" value="CAI8006927.1"/>
    <property type="molecule type" value="Genomic_DNA"/>
</dbReference>
<dbReference type="InterPro" id="IPR051681">
    <property type="entry name" value="Ser/Thr_Kinases-Pseudokinases"/>
</dbReference>
<dbReference type="SUPFAM" id="SSF56112">
    <property type="entry name" value="Protein kinase-like (PK-like)"/>
    <property type="match status" value="1"/>
</dbReference>
<dbReference type="PANTHER" id="PTHR44329">
    <property type="entry name" value="SERINE/THREONINE-PROTEIN KINASE TNNI3K-RELATED"/>
    <property type="match status" value="1"/>
</dbReference>
<feature type="compositionally biased region" description="Basic and acidic residues" evidence="5">
    <location>
        <begin position="322"/>
        <end position="342"/>
    </location>
</feature>
<keyword evidence="7" id="KW-0418">Kinase</keyword>
<keyword evidence="2 4" id="KW-0547">Nucleotide-binding</keyword>
<dbReference type="Proteomes" id="UP001174909">
    <property type="component" value="Unassembled WGS sequence"/>
</dbReference>
<dbReference type="Gene3D" id="3.30.200.20">
    <property type="entry name" value="Phosphorylase Kinase, domain 1"/>
    <property type="match status" value="1"/>
</dbReference>
<dbReference type="InterPro" id="IPR006652">
    <property type="entry name" value="Kelch_1"/>
</dbReference>
<keyword evidence="1" id="KW-0880">Kelch repeat</keyword>
<dbReference type="InterPro" id="IPR011009">
    <property type="entry name" value="Kinase-like_dom_sf"/>
</dbReference>
<feature type="binding site" evidence="4">
    <location>
        <position position="46"/>
    </location>
    <ligand>
        <name>ATP</name>
        <dbReference type="ChEBI" id="CHEBI:30616"/>
    </ligand>
</feature>
<evidence type="ECO:0000259" key="6">
    <source>
        <dbReference type="PROSITE" id="PS50011"/>
    </source>
</evidence>
<dbReference type="Gene3D" id="2.120.10.80">
    <property type="entry name" value="Kelch-type beta propeller"/>
    <property type="match status" value="2"/>
</dbReference>
<evidence type="ECO:0000256" key="1">
    <source>
        <dbReference type="ARBA" id="ARBA00022441"/>
    </source>
</evidence>
<dbReference type="InterPro" id="IPR008266">
    <property type="entry name" value="Tyr_kinase_AS"/>
</dbReference>
<keyword evidence="8" id="KW-1185">Reference proteome</keyword>
<dbReference type="PROSITE" id="PS00107">
    <property type="entry name" value="PROTEIN_KINASE_ATP"/>
    <property type="match status" value="1"/>
</dbReference>
<dbReference type="PROSITE" id="PS50011">
    <property type="entry name" value="PROTEIN_KINASE_DOM"/>
    <property type="match status" value="1"/>
</dbReference>
<proteinExistence type="predicted"/>
<keyword evidence="3 4" id="KW-0067">ATP-binding</keyword>
<dbReference type="GO" id="GO:0097527">
    <property type="term" value="P:necroptotic signaling pathway"/>
    <property type="evidence" value="ECO:0007669"/>
    <property type="project" value="TreeGrafter"/>
</dbReference>
<dbReference type="AlphaFoldDB" id="A0AA35WBA9"/>
<protein>
    <submittedName>
        <fullName evidence="7">Probable serine/threonine-protein kinase At1g01540</fullName>
    </submittedName>
</protein>
<dbReference type="InterPro" id="IPR011043">
    <property type="entry name" value="Gal_Oxase/kelch_b-propeller"/>
</dbReference>
<feature type="non-terminal residue" evidence="7">
    <location>
        <position position="730"/>
    </location>
</feature>
<dbReference type="GO" id="GO:0004672">
    <property type="term" value="F:protein kinase activity"/>
    <property type="evidence" value="ECO:0007669"/>
    <property type="project" value="InterPro"/>
</dbReference>
<evidence type="ECO:0000313" key="8">
    <source>
        <dbReference type="Proteomes" id="UP001174909"/>
    </source>
</evidence>
<feature type="region of interest" description="Disordered" evidence="5">
    <location>
        <begin position="424"/>
        <end position="444"/>
    </location>
</feature>
<feature type="compositionally biased region" description="Basic and acidic residues" evidence="5">
    <location>
        <begin position="353"/>
        <end position="371"/>
    </location>
</feature>